<dbReference type="InterPro" id="IPR042108">
    <property type="entry name" value="GTPase_HflX_N_sf"/>
</dbReference>
<name>A0A383A3J3_9ZZZZ</name>
<feature type="domain" description="GTP-binding protein middle" evidence="2">
    <location>
        <begin position="119"/>
        <end position="154"/>
    </location>
</feature>
<dbReference type="GO" id="GO:0005525">
    <property type="term" value="F:GTP binding"/>
    <property type="evidence" value="ECO:0007669"/>
    <property type="project" value="InterPro"/>
</dbReference>
<dbReference type="Gene3D" id="6.10.250.2860">
    <property type="match status" value="1"/>
</dbReference>
<dbReference type="EMBL" id="UINC01188809">
    <property type="protein sequence ID" value="SVE02203.1"/>
    <property type="molecule type" value="Genomic_DNA"/>
</dbReference>
<dbReference type="InterPro" id="IPR016496">
    <property type="entry name" value="GTPase_HflX"/>
</dbReference>
<evidence type="ECO:0008006" key="4">
    <source>
        <dbReference type="Google" id="ProtNLM"/>
    </source>
</evidence>
<dbReference type="PANTHER" id="PTHR10229">
    <property type="entry name" value="GTP-BINDING PROTEIN HFLX"/>
    <property type="match status" value="1"/>
</dbReference>
<dbReference type="PANTHER" id="PTHR10229:SF0">
    <property type="entry name" value="GTP-BINDING PROTEIN 6-RELATED"/>
    <property type="match status" value="1"/>
</dbReference>
<dbReference type="GO" id="GO:0043022">
    <property type="term" value="F:ribosome binding"/>
    <property type="evidence" value="ECO:0007669"/>
    <property type="project" value="TreeGrafter"/>
</dbReference>
<dbReference type="Pfam" id="PF13167">
    <property type="entry name" value="GTP-bdg_N"/>
    <property type="match status" value="1"/>
</dbReference>
<dbReference type="InterPro" id="IPR025121">
    <property type="entry name" value="GTPase_HflX_N"/>
</dbReference>
<dbReference type="Gene3D" id="3.40.50.11060">
    <property type="entry name" value="GTPase HflX, N-terminal domain"/>
    <property type="match status" value="1"/>
</dbReference>
<dbReference type="Pfam" id="PF16360">
    <property type="entry name" value="GTP-bdg_M"/>
    <property type="match status" value="1"/>
</dbReference>
<evidence type="ECO:0000313" key="3">
    <source>
        <dbReference type="EMBL" id="SVE02203.1"/>
    </source>
</evidence>
<gene>
    <name evidence="3" type="ORF">METZ01_LOCUS455057</name>
</gene>
<reference evidence="3" key="1">
    <citation type="submission" date="2018-05" db="EMBL/GenBank/DDBJ databases">
        <authorList>
            <person name="Lanie J.A."/>
            <person name="Ng W.-L."/>
            <person name="Kazmierczak K.M."/>
            <person name="Andrzejewski T.M."/>
            <person name="Davidsen T.M."/>
            <person name="Wayne K.J."/>
            <person name="Tettelin H."/>
            <person name="Glass J.I."/>
            <person name="Rusch D."/>
            <person name="Podicherti R."/>
            <person name="Tsui H.-C.T."/>
            <person name="Winkler M.E."/>
        </authorList>
    </citation>
    <scope>NUCLEOTIDE SEQUENCE</scope>
</reference>
<protein>
    <recommendedName>
        <fullName evidence="4">GTPase HflX N-terminal domain-containing protein</fullName>
    </recommendedName>
</protein>
<evidence type="ECO:0000259" key="2">
    <source>
        <dbReference type="Pfam" id="PF16360"/>
    </source>
</evidence>
<dbReference type="GO" id="GO:0005737">
    <property type="term" value="C:cytoplasm"/>
    <property type="evidence" value="ECO:0007669"/>
    <property type="project" value="TreeGrafter"/>
</dbReference>
<feature type="domain" description="GTPase HflX N-terminal" evidence="1">
    <location>
        <begin position="30"/>
        <end position="116"/>
    </location>
</feature>
<evidence type="ECO:0000259" key="1">
    <source>
        <dbReference type="Pfam" id="PF13167"/>
    </source>
</evidence>
<feature type="non-terminal residue" evidence="3">
    <location>
        <position position="154"/>
    </location>
</feature>
<dbReference type="AlphaFoldDB" id="A0A383A3J3"/>
<organism evidence="3">
    <name type="scientific">marine metagenome</name>
    <dbReference type="NCBI Taxonomy" id="408172"/>
    <lineage>
        <taxon>unclassified sequences</taxon>
        <taxon>metagenomes</taxon>
        <taxon>ecological metagenomes</taxon>
    </lineage>
</organism>
<accession>A0A383A3J3</accession>
<sequence>MSKRFFTARAIVIHPTLPKRNKKSTRLKEDLLKEAVGLALAINLQIVSSKIITLNIINSGTFLGKGIIEKLKESILYNKINLIIINHPLTPIQQRNLEGSLSCKVIDRTALILEIFGKRAITREGSLQVELASLNYQKSRLVRSWTHLERQRGG</sequence>
<proteinExistence type="predicted"/>
<dbReference type="InterPro" id="IPR032305">
    <property type="entry name" value="GTP-bd_M"/>
</dbReference>